<dbReference type="NCBIfam" id="TIGR03570">
    <property type="entry name" value="NeuD_NnaD"/>
    <property type="match status" value="1"/>
</dbReference>
<evidence type="ECO:0000256" key="2">
    <source>
        <dbReference type="PIRSR" id="PIRSR620019-1"/>
    </source>
</evidence>
<dbReference type="Gene3D" id="3.40.50.20">
    <property type="match status" value="1"/>
</dbReference>
<keyword evidence="6" id="KW-1185">Reference proteome</keyword>
<dbReference type="GO" id="GO:0016740">
    <property type="term" value="F:transferase activity"/>
    <property type="evidence" value="ECO:0007669"/>
    <property type="project" value="UniProtKB-KW"/>
</dbReference>
<dbReference type="InterPro" id="IPR041561">
    <property type="entry name" value="PglD_N"/>
</dbReference>
<comment type="similarity">
    <text evidence="1">Belongs to the transferase hexapeptide repeat family.</text>
</comment>
<dbReference type="InterPro" id="IPR011004">
    <property type="entry name" value="Trimer_LpxA-like_sf"/>
</dbReference>
<dbReference type="Gene3D" id="2.160.10.10">
    <property type="entry name" value="Hexapeptide repeat proteins"/>
    <property type="match status" value="1"/>
</dbReference>
<name>A0A1G8CIT4_9FLAO</name>
<protein>
    <submittedName>
        <fullName evidence="5">Acetyltransferase EpsM</fullName>
    </submittedName>
</protein>
<dbReference type="PANTHER" id="PTHR43300">
    <property type="entry name" value="ACETYLTRANSFERASE"/>
    <property type="match status" value="1"/>
</dbReference>
<organism evidence="5 6">
    <name type="scientific">Myroides phaeus</name>
    <dbReference type="NCBI Taxonomy" id="702745"/>
    <lineage>
        <taxon>Bacteria</taxon>
        <taxon>Pseudomonadati</taxon>
        <taxon>Bacteroidota</taxon>
        <taxon>Flavobacteriia</taxon>
        <taxon>Flavobacteriales</taxon>
        <taxon>Flavobacteriaceae</taxon>
        <taxon>Myroides</taxon>
    </lineage>
</organism>
<feature type="domain" description="PglD N-terminal" evidence="4">
    <location>
        <begin position="2"/>
        <end position="70"/>
    </location>
</feature>
<dbReference type="InterPro" id="IPR020019">
    <property type="entry name" value="AcTrfase_PglD-like"/>
</dbReference>
<dbReference type="RefSeq" id="WP_090406150.1">
    <property type="nucleotide sequence ID" value="NZ_FNDQ01000004.1"/>
</dbReference>
<dbReference type="Pfam" id="PF00132">
    <property type="entry name" value="Hexapep"/>
    <property type="match status" value="1"/>
</dbReference>
<keyword evidence="5" id="KW-0808">Transferase</keyword>
<dbReference type="InterPro" id="IPR050179">
    <property type="entry name" value="Trans_hexapeptide_repeat"/>
</dbReference>
<evidence type="ECO:0000259" key="4">
    <source>
        <dbReference type="Pfam" id="PF17836"/>
    </source>
</evidence>
<feature type="active site" description="Proton acceptor" evidence="2">
    <location>
        <position position="124"/>
    </location>
</feature>
<gene>
    <name evidence="5" type="ORF">SAMN05421818_10472</name>
</gene>
<dbReference type="Pfam" id="PF17836">
    <property type="entry name" value="PglD_N"/>
    <property type="match status" value="1"/>
</dbReference>
<evidence type="ECO:0000313" key="6">
    <source>
        <dbReference type="Proteomes" id="UP000243588"/>
    </source>
</evidence>
<feature type="binding site" evidence="3">
    <location>
        <position position="133"/>
    </location>
    <ligand>
        <name>acetyl-CoA</name>
        <dbReference type="ChEBI" id="CHEBI:57288"/>
    </ligand>
</feature>
<dbReference type="AlphaFoldDB" id="A0A1G8CIT4"/>
<dbReference type="Proteomes" id="UP000243588">
    <property type="component" value="Unassembled WGS sequence"/>
</dbReference>
<proteinExistence type="inferred from homology"/>
<dbReference type="STRING" id="702745.SAMN05421818_10472"/>
<dbReference type="SUPFAM" id="SSF51161">
    <property type="entry name" value="Trimeric LpxA-like enzymes"/>
    <property type="match status" value="1"/>
</dbReference>
<evidence type="ECO:0000256" key="1">
    <source>
        <dbReference type="ARBA" id="ARBA00007274"/>
    </source>
</evidence>
<sequence>MYLYGASGHGKVIAEIAEELDIVIDGFIDGNPELKFLLNYPIVAETAENIEGKACISIGNNKVRKLIANRDNHLEYIALLSPKANISKRAKIGMGTVVMMGSTINSEVVIGEHCIINTNASVDHDCIIADFVHISPNVALAGNVEVGEGTHIGIGASVIQGVKIGKWCTIGAGTVIIRDVPDYAVVVGNPGKIIKYTNQ</sequence>
<feature type="binding site" evidence="3">
    <location>
        <begin position="7"/>
        <end position="9"/>
    </location>
    <ligand>
        <name>substrate</name>
    </ligand>
</feature>
<dbReference type="CDD" id="cd03360">
    <property type="entry name" value="LbH_AT_putative"/>
    <property type="match status" value="1"/>
</dbReference>
<accession>A0A1G8CIT4</accession>
<reference evidence="6" key="1">
    <citation type="submission" date="2016-10" db="EMBL/GenBank/DDBJ databases">
        <authorList>
            <person name="Varghese N."/>
            <person name="Submissions S."/>
        </authorList>
    </citation>
    <scope>NUCLEOTIDE SEQUENCE [LARGE SCALE GENOMIC DNA]</scope>
    <source>
        <strain evidence="6">DSM 23313</strain>
    </source>
</reference>
<feature type="site" description="Increases basicity of active site His" evidence="2">
    <location>
        <position position="125"/>
    </location>
</feature>
<feature type="binding site" evidence="3">
    <location>
        <position position="154"/>
    </location>
    <ligand>
        <name>acetyl-CoA</name>
        <dbReference type="ChEBI" id="CHEBI:57288"/>
    </ligand>
</feature>
<feature type="binding site" evidence="3">
    <location>
        <position position="59"/>
    </location>
    <ligand>
        <name>substrate</name>
    </ligand>
</feature>
<dbReference type="EMBL" id="FNDQ01000004">
    <property type="protein sequence ID" value="SDH45342.1"/>
    <property type="molecule type" value="Genomic_DNA"/>
</dbReference>
<dbReference type="PANTHER" id="PTHR43300:SF7">
    <property type="entry name" value="UDP-N-ACETYLBACILLOSAMINE N-ACETYLTRANSFERASE"/>
    <property type="match status" value="1"/>
</dbReference>
<evidence type="ECO:0000256" key="3">
    <source>
        <dbReference type="PIRSR" id="PIRSR620019-2"/>
    </source>
</evidence>
<dbReference type="InterPro" id="IPR001451">
    <property type="entry name" value="Hexapep"/>
</dbReference>
<evidence type="ECO:0000313" key="5">
    <source>
        <dbReference type="EMBL" id="SDH45342.1"/>
    </source>
</evidence>